<evidence type="ECO:0008006" key="3">
    <source>
        <dbReference type="Google" id="ProtNLM"/>
    </source>
</evidence>
<evidence type="ECO:0000313" key="2">
    <source>
        <dbReference type="Proteomes" id="UP001632037"/>
    </source>
</evidence>
<sequence>MSGDGMLLAVFVVSRTRYLLSTALKDLKQQLYKEQRRKEWECLVRVRHYVTLDCLKHPEDSDWMELWLHGTDENLITKTSLSRSPFTELLDRFSRFYDIPSFNPRGGRPRKLQHHHQVLGMLLCFYVDSMTRSQLCLMFGVPPATLFRVVNDAEAVLSRDLKGFSPARIVWPSPARQRALAKLVEARQPLLKYTWGSWMAKNTEFSSLQIQTYRMLTIAAGSITSS</sequence>
<dbReference type="PANTHER" id="PTHR48471:SF1">
    <property type="entry name" value="DDE TNP4 DOMAIN-CONTAINING PROTEIN"/>
    <property type="match status" value="1"/>
</dbReference>
<reference evidence="1 2" key="1">
    <citation type="submission" date="2024-09" db="EMBL/GenBank/DDBJ databases">
        <title>Genome sequencing and assembly of Phytophthora oleae, isolate VK10A, causative agent of rot of olive drupes.</title>
        <authorList>
            <person name="Conti Taguali S."/>
            <person name="Riolo M."/>
            <person name="La Spada F."/>
            <person name="Cacciola S.O."/>
            <person name="Dionisio G."/>
        </authorList>
    </citation>
    <scope>NUCLEOTIDE SEQUENCE [LARGE SCALE GENOMIC DNA]</scope>
    <source>
        <strain evidence="1 2">VK10A</strain>
    </source>
</reference>
<gene>
    <name evidence="1" type="ORF">V7S43_018549</name>
</gene>
<evidence type="ECO:0000313" key="1">
    <source>
        <dbReference type="EMBL" id="KAL3656646.1"/>
    </source>
</evidence>
<name>A0ABD3EQS7_9STRA</name>
<keyword evidence="2" id="KW-1185">Reference proteome</keyword>
<dbReference type="PANTHER" id="PTHR48471">
    <property type="entry name" value="DDE TNP4 DOMAIN-CONTAINING PROTEIN"/>
    <property type="match status" value="1"/>
</dbReference>
<comment type="caution">
    <text evidence="1">The sequence shown here is derived from an EMBL/GenBank/DDBJ whole genome shotgun (WGS) entry which is preliminary data.</text>
</comment>
<organism evidence="1 2">
    <name type="scientific">Phytophthora oleae</name>
    <dbReference type="NCBI Taxonomy" id="2107226"/>
    <lineage>
        <taxon>Eukaryota</taxon>
        <taxon>Sar</taxon>
        <taxon>Stramenopiles</taxon>
        <taxon>Oomycota</taxon>
        <taxon>Peronosporomycetes</taxon>
        <taxon>Peronosporales</taxon>
        <taxon>Peronosporaceae</taxon>
        <taxon>Phytophthora</taxon>
    </lineage>
</organism>
<dbReference type="AlphaFoldDB" id="A0ABD3EQS7"/>
<accession>A0ABD3EQS7</accession>
<protein>
    <recommendedName>
        <fullName evidence="3">Transposase Helix-turn-helix domain-containing protein</fullName>
    </recommendedName>
</protein>
<proteinExistence type="predicted"/>
<dbReference type="EMBL" id="JBIMZQ010000077">
    <property type="protein sequence ID" value="KAL3656646.1"/>
    <property type="molecule type" value="Genomic_DNA"/>
</dbReference>
<dbReference type="Proteomes" id="UP001632037">
    <property type="component" value="Unassembled WGS sequence"/>
</dbReference>